<keyword evidence="6 14" id="KW-0489">Methyltransferase</keyword>
<dbReference type="SFLD" id="SFLDG01062">
    <property type="entry name" value="methyltransferase_(Class_A)"/>
    <property type="match status" value="1"/>
</dbReference>
<dbReference type="SUPFAM" id="SSF102114">
    <property type="entry name" value="Radical SAM enzymes"/>
    <property type="match status" value="1"/>
</dbReference>
<dbReference type="KEGG" id="taut:V4D30_07950"/>
<comment type="miscellaneous">
    <text evidence="14">Reaction proceeds by a ping-pong mechanism involving intermediate methylation of a conserved cysteine residue.</text>
</comment>
<evidence type="ECO:0000256" key="11">
    <source>
        <dbReference type="ARBA" id="ARBA00023004"/>
    </source>
</evidence>
<dbReference type="InterPro" id="IPR027492">
    <property type="entry name" value="RNA_MTrfase_RlmN"/>
</dbReference>
<evidence type="ECO:0000256" key="5">
    <source>
        <dbReference type="ARBA" id="ARBA00022552"/>
    </source>
</evidence>
<evidence type="ECO:0000256" key="6">
    <source>
        <dbReference type="ARBA" id="ARBA00022603"/>
    </source>
</evidence>
<dbReference type="PIRSF" id="PIRSF006004">
    <property type="entry name" value="CHP00048"/>
    <property type="match status" value="1"/>
</dbReference>
<keyword evidence="9 14" id="KW-0819">tRNA processing</keyword>
<keyword evidence="5 14" id="KW-0698">rRNA processing</keyword>
<dbReference type="AlphaFoldDB" id="A0AAU8GVK8"/>
<keyword evidence="3 14" id="KW-0004">4Fe-4S</keyword>
<dbReference type="GO" id="GO:0070475">
    <property type="term" value="P:rRNA base methylation"/>
    <property type="evidence" value="ECO:0007669"/>
    <property type="project" value="UniProtKB-UniRule"/>
</dbReference>
<dbReference type="GO" id="GO:0051539">
    <property type="term" value="F:4 iron, 4 sulfur cluster binding"/>
    <property type="evidence" value="ECO:0007669"/>
    <property type="project" value="UniProtKB-UniRule"/>
</dbReference>
<evidence type="ECO:0000256" key="3">
    <source>
        <dbReference type="ARBA" id="ARBA00022485"/>
    </source>
</evidence>
<reference evidence="16" key="1">
    <citation type="submission" date="2024-01" db="EMBL/GenBank/DDBJ databases">
        <title>The first autotrophic representatives of the genus Thermodesulfovibrio.</title>
        <authorList>
            <person name="Maltseva A.I."/>
            <person name="Elcheninov A.G."/>
            <person name="Kublanov I.V."/>
            <person name="Lebedinsky A.V."/>
            <person name="Frolov E.N."/>
        </authorList>
    </citation>
    <scope>NUCLEOTIDE SEQUENCE</scope>
    <source>
        <strain evidence="16">3907-1M</strain>
    </source>
</reference>
<comment type="catalytic activity">
    <reaction evidence="14">
        <text>adenosine(37) in tRNA + 2 reduced [2Fe-2S]-[ferredoxin] + 2 S-adenosyl-L-methionine = 2-methyladenosine(37) in tRNA + 5'-deoxyadenosine + L-methionine + 2 oxidized [2Fe-2S]-[ferredoxin] + S-adenosyl-L-homocysteine</text>
        <dbReference type="Rhea" id="RHEA:43332"/>
        <dbReference type="Rhea" id="RHEA-COMP:10000"/>
        <dbReference type="Rhea" id="RHEA-COMP:10001"/>
        <dbReference type="Rhea" id="RHEA-COMP:10162"/>
        <dbReference type="Rhea" id="RHEA-COMP:10485"/>
        <dbReference type="ChEBI" id="CHEBI:17319"/>
        <dbReference type="ChEBI" id="CHEBI:33737"/>
        <dbReference type="ChEBI" id="CHEBI:33738"/>
        <dbReference type="ChEBI" id="CHEBI:57844"/>
        <dbReference type="ChEBI" id="CHEBI:57856"/>
        <dbReference type="ChEBI" id="CHEBI:59789"/>
        <dbReference type="ChEBI" id="CHEBI:74411"/>
        <dbReference type="ChEBI" id="CHEBI:74497"/>
        <dbReference type="EC" id="2.1.1.192"/>
    </reaction>
</comment>
<evidence type="ECO:0000256" key="9">
    <source>
        <dbReference type="ARBA" id="ARBA00022694"/>
    </source>
</evidence>
<protein>
    <recommendedName>
        <fullName evidence="14">Probable dual-specificity RNA methyltransferase RlmN</fullName>
        <ecNumber evidence="14">2.1.1.192</ecNumber>
    </recommendedName>
    <alternativeName>
        <fullName evidence="14">23S rRNA (adenine(2503)-C(2))-methyltransferase</fullName>
    </alternativeName>
    <alternativeName>
        <fullName evidence="14">23S rRNA m2A2503 methyltransferase</fullName>
    </alternativeName>
    <alternativeName>
        <fullName evidence="14">Ribosomal RNA large subunit methyltransferase N</fullName>
    </alternativeName>
    <alternativeName>
        <fullName evidence="14">tRNA (adenine(37)-C(2))-methyltransferase</fullName>
    </alternativeName>
    <alternativeName>
        <fullName evidence="14">tRNA m2A37 methyltransferase</fullName>
    </alternativeName>
</protein>
<dbReference type="GO" id="GO:0000049">
    <property type="term" value="F:tRNA binding"/>
    <property type="evidence" value="ECO:0007669"/>
    <property type="project" value="UniProtKB-UniRule"/>
</dbReference>
<evidence type="ECO:0000256" key="14">
    <source>
        <dbReference type="HAMAP-Rule" id="MF_01849"/>
    </source>
</evidence>
<feature type="binding site" evidence="14">
    <location>
        <position position="112"/>
    </location>
    <ligand>
        <name>[4Fe-4S] cluster</name>
        <dbReference type="ChEBI" id="CHEBI:49883"/>
        <note>4Fe-4S-S-AdoMet</note>
    </ligand>
</feature>
<keyword evidence="8 14" id="KW-0949">S-adenosyl-L-methionine</keyword>
<feature type="binding site" evidence="14">
    <location>
        <position position="291"/>
    </location>
    <ligand>
        <name>S-adenosyl-L-methionine</name>
        <dbReference type="ChEBI" id="CHEBI:59789"/>
    </ligand>
</feature>
<keyword evidence="10 14" id="KW-0479">Metal-binding</keyword>
<name>A0AAU8GVK8_9BACT</name>
<feature type="binding site" evidence="14">
    <location>
        <position position="119"/>
    </location>
    <ligand>
        <name>[4Fe-4S] cluster</name>
        <dbReference type="ChEBI" id="CHEBI:49883"/>
        <note>4Fe-4S-S-AdoMet</note>
    </ligand>
</feature>
<dbReference type="InterPro" id="IPR007197">
    <property type="entry name" value="rSAM"/>
</dbReference>
<comment type="catalytic activity">
    <reaction evidence="14">
        <text>adenosine(2503) in 23S rRNA + 2 reduced [2Fe-2S]-[ferredoxin] + 2 S-adenosyl-L-methionine = 2-methyladenosine(2503) in 23S rRNA + 5'-deoxyadenosine + L-methionine + 2 oxidized [2Fe-2S]-[ferredoxin] + S-adenosyl-L-homocysteine</text>
        <dbReference type="Rhea" id="RHEA:42916"/>
        <dbReference type="Rhea" id="RHEA-COMP:10000"/>
        <dbReference type="Rhea" id="RHEA-COMP:10001"/>
        <dbReference type="Rhea" id="RHEA-COMP:10152"/>
        <dbReference type="Rhea" id="RHEA-COMP:10282"/>
        <dbReference type="ChEBI" id="CHEBI:17319"/>
        <dbReference type="ChEBI" id="CHEBI:33737"/>
        <dbReference type="ChEBI" id="CHEBI:33738"/>
        <dbReference type="ChEBI" id="CHEBI:57844"/>
        <dbReference type="ChEBI" id="CHEBI:57856"/>
        <dbReference type="ChEBI" id="CHEBI:59789"/>
        <dbReference type="ChEBI" id="CHEBI:74411"/>
        <dbReference type="ChEBI" id="CHEBI:74497"/>
        <dbReference type="EC" id="2.1.1.192"/>
    </reaction>
</comment>
<keyword evidence="4 14" id="KW-0963">Cytoplasm</keyword>
<evidence type="ECO:0000256" key="7">
    <source>
        <dbReference type="ARBA" id="ARBA00022679"/>
    </source>
</evidence>
<dbReference type="InterPro" id="IPR048641">
    <property type="entry name" value="RlmN_N"/>
</dbReference>
<feature type="binding site" evidence="14">
    <location>
        <position position="116"/>
    </location>
    <ligand>
        <name>[4Fe-4S] cluster</name>
        <dbReference type="ChEBI" id="CHEBI:49883"/>
        <note>4Fe-4S-S-AdoMet</note>
    </ligand>
</feature>
<evidence type="ECO:0000256" key="4">
    <source>
        <dbReference type="ARBA" id="ARBA00022490"/>
    </source>
</evidence>
<dbReference type="GO" id="GO:0046872">
    <property type="term" value="F:metal ion binding"/>
    <property type="evidence" value="ECO:0007669"/>
    <property type="project" value="UniProtKB-KW"/>
</dbReference>
<gene>
    <name evidence="14 16" type="primary">rlmN</name>
    <name evidence="16" type="ORF">V4D30_07950</name>
</gene>
<evidence type="ECO:0000256" key="8">
    <source>
        <dbReference type="ARBA" id="ARBA00022691"/>
    </source>
</evidence>
<dbReference type="GO" id="GO:0005737">
    <property type="term" value="C:cytoplasm"/>
    <property type="evidence" value="ECO:0007669"/>
    <property type="project" value="UniProtKB-SubCell"/>
</dbReference>
<dbReference type="GO" id="GO:0070040">
    <property type="term" value="F:rRNA (adenine(2503)-C2-)-methyltransferase activity"/>
    <property type="evidence" value="ECO:0007669"/>
    <property type="project" value="UniProtKB-UniRule"/>
</dbReference>
<dbReference type="CDD" id="cd01335">
    <property type="entry name" value="Radical_SAM"/>
    <property type="match status" value="1"/>
</dbReference>
<dbReference type="HAMAP" id="MF_01849">
    <property type="entry name" value="RNA_methyltr_RlmN"/>
    <property type="match status" value="1"/>
</dbReference>
<dbReference type="PANTHER" id="PTHR30544:SF5">
    <property type="entry name" value="RADICAL SAM CORE DOMAIN-CONTAINING PROTEIN"/>
    <property type="match status" value="1"/>
</dbReference>
<dbReference type="PROSITE" id="PS51918">
    <property type="entry name" value="RADICAL_SAM"/>
    <property type="match status" value="1"/>
</dbReference>
<accession>A0AAU8GVK8</accession>
<dbReference type="PANTHER" id="PTHR30544">
    <property type="entry name" value="23S RRNA METHYLTRANSFERASE"/>
    <property type="match status" value="1"/>
</dbReference>
<sequence length="350" mass="40567">MILKNLKNYNAQEIEEIIKNEHLPLYRAKQIIHWIYKKFATSIDEITELPKSLRESLSKEYYIGNIKLVERKISKDSTEKFLWELEDKEKIESVLITDKSRLTLCISSQVGCPVKCRFCLTGRIGFKRNLHTWEIVDQFIQVSRLIKDENKRITNIVFMGMGEPLLNFENVVEALWRFKNLIEFSPRRITVSTAGIIPAIKELPHKAPSVKLAISLNASDEKTRTFIMPVNKKYPLHELLKTLREYPLKSRERITFEYVMLKGINSSEKDALRLGQILKGIPSKINLIPFNPWKGCELEKPDEWEILKFQQTLISQGYSVFIRKSKGQDILAACGQLKALYLCSTASTML</sequence>
<evidence type="ECO:0000313" key="16">
    <source>
        <dbReference type="EMBL" id="XCH46267.1"/>
    </source>
</evidence>
<organism evidence="16">
    <name type="scientific">Thermodesulfovibrio autotrophicus</name>
    <dbReference type="NCBI Taxonomy" id="3118333"/>
    <lineage>
        <taxon>Bacteria</taxon>
        <taxon>Pseudomonadati</taxon>
        <taxon>Nitrospirota</taxon>
        <taxon>Thermodesulfovibrionia</taxon>
        <taxon>Thermodesulfovibrionales</taxon>
        <taxon>Thermodesulfovibrionaceae</taxon>
        <taxon>Thermodesulfovibrio</taxon>
    </lineage>
</organism>
<dbReference type="EC" id="2.1.1.192" evidence="14"/>
<evidence type="ECO:0000256" key="13">
    <source>
        <dbReference type="ARBA" id="ARBA00023157"/>
    </source>
</evidence>
<feature type="binding site" evidence="14">
    <location>
        <position position="192"/>
    </location>
    <ligand>
        <name>S-adenosyl-L-methionine</name>
        <dbReference type="ChEBI" id="CHEBI:59789"/>
    </ligand>
</feature>
<dbReference type="Gene3D" id="3.20.20.70">
    <property type="entry name" value="Aldolase class I"/>
    <property type="match status" value="1"/>
</dbReference>
<comment type="function">
    <text evidence="14">Specifically methylates position 2 of adenine 2503 in 23S rRNA and position 2 of adenine 37 in tRNAs.</text>
</comment>
<dbReference type="NCBIfam" id="TIGR00048">
    <property type="entry name" value="rRNA_mod_RlmN"/>
    <property type="match status" value="1"/>
</dbReference>
<keyword evidence="11 14" id="KW-0408">Iron</keyword>
<feature type="domain" description="Radical SAM core" evidence="15">
    <location>
        <begin position="98"/>
        <end position="329"/>
    </location>
</feature>
<comment type="cofactor">
    <cofactor evidence="14">
        <name>[4Fe-4S] cluster</name>
        <dbReference type="ChEBI" id="CHEBI:49883"/>
    </cofactor>
    <text evidence="14">Binds 1 [4Fe-4S] cluster. The cluster is coordinated with 3 cysteines and an exchangeable S-adenosyl-L-methionine.</text>
</comment>
<comment type="subcellular location">
    <subcellularLocation>
        <location evidence="1 14">Cytoplasm</location>
    </subcellularLocation>
</comment>
<evidence type="ECO:0000256" key="10">
    <source>
        <dbReference type="ARBA" id="ARBA00022723"/>
    </source>
</evidence>
<keyword evidence="13 14" id="KW-1015">Disulfide bond</keyword>
<feature type="active site" description="S-methylcysteine intermediate" evidence="14">
    <location>
        <position position="334"/>
    </location>
</feature>
<comment type="similarity">
    <text evidence="2 14">Belongs to the radical SAM superfamily. RlmN family.</text>
</comment>
<keyword evidence="7 14" id="KW-0808">Transferase</keyword>
<dbReference type="Gene3D" id="1.10.150.530">
    <property type="match status" value="1"/>
</dbReference>
<evidence type="ECO:0000259" key="15">
    <source>
        <dbReference type="PROSITE" id="PS51918"/>
    </source>
</evidence>
<dbReference type="InterPro" id="IPR040072">
    <property type="entry name" value="Methyltransferase_A"/>
</dbReference>
<evidence type="ECO:0000256" key="2">
    <source>
        <dbReference type="ARBA" id="ARBA00007544"/>
    </source>
</evidence>
<dbReference type="FunFam" id="3.20.20.70:FF:000014">
    <property type="entry name" value="Probable dual-specificity RNA methyltransferase RlmN"/>
    <property type="match status" value="1"/>
</dbReference>
<dbReference type="EMBL" id="CP144373">
    <property type="protein sequence ID" value="XCH46267.1"/>
    <property type="molecule type" value="Genomic_DNA"/>
</dbReference>
<dbReference type="GO" id="GO:0030488">
    <property type="term" value="P:tRNA methylation"/>
    <property type="evidence" value="ECO:0007669"/>
    <property type="project" value="UniProtKB-UniRule"/>
</dbReference>
<evidence type="ECO:0000256" key="1">
    <source>
        <dbReference type="ARBA" id="ARBA00004496"/>
    </source>
</evidence>
<dbReference type="InterPro" id="IPR058240">
    <property type="entry name" value="rSAM_sf"/>
</dbReference>
<dbReference type="GO" id="GO:0019843">
    <property type="term" value="F:rRNA binding"/>
    <property type="evidence" value="ECO:0007669"/>
    <property type="project" value="UniProtKB-UniRule"/>
</dbReference>
<dbReference type="GO" id="GO:0002935">
    <property type="term" value="F:tRNA (adenine(37)-C2)-methyltransferase activity"/>
    <property type="evidence" value="ECO:0007669"/>
    <property type="project" value="UniProtKB-UniRule"/>
</dbReference>
<dbReference type="SFLD" id="SFLDF00275">
    <property type="entry name" value="adenosine_C2_methyltransferase"/>
    <property type="match status" value="1"/>
</dbReference>
<dbReference type="InterPro" id="IPR004383">
    <property type="entry name" value="rRNA_lsu_MTrfase_RlmN/Cfr"/>
</dbReference>
<evidence type="ECO:0000256" key="12">
    <source>
        <dbReference type="ARBA" id="ARBA00023014"/>
    </source>
</evidence>
<dbReference type="SFLD" id="SFLDS00029">
    <property type="entry name" value="Radical_SAM"/>
    <property type="match status" value="1"/>
</dbReference>
<dbReference type="Pfam" id="PF21016">
    <property type="entry name" value="RlmN_N"/>
    <property type="match status" value="1"/>
</dbReference>
<dbReference type="RefSeq" id="WP_353683805.1">
    <property type="nucleotide sequence ID" value="NZ_CP144373.1"/>
</dbReference>
<dbReference type="InterPro" id="IPR013785">
    <property type="entry name" value="Aldolase_TIM"/>
</dbReference>
<proteinExistence type="inferred from homology"/>
<feature type="binding site" evidence="14">
    <location>
        <begin position="215"/>
        <end position="217"/>
    </location>
    <ligand>
        <name>S-adenosyl-L-methionine</name>
        <dbReference type="ChEBI" id="CHEBI:59789"/>
    </ligand>
</feature>
<keyword evidence="12 14" id="KW-0411">Iron-sulfur</keyword>
<feature type="active site" description="Proton acceptor" evidence="14">
    <location>
        <position position="92"/>
    </location>
</feature>
<dbReference type="Pfam" id="PF04055">
    <property type="entry name" value="Radical_SAM"/>
    <property type="match status" value="1"/>
</dbReference>
<feature type="binding site" evidence="14">
    <location>
        <begin position="162"/>
        <end position="163"/>
    </location>
    <ligand>
        <name>S-adenosyl-L-methionine</name>
        <dbReference type="ChEBI" id="CHEBI:59789"/>
    </ligand>
</feature>
<comment type="caution">
    <text evidence="14">Lacks conserved residue(s) required for the propagation of feature annotation.</text>
</comment>